<keyword evidence="2" id="KW-1185">Reference proteome</keyword>
<evidence type="ECO:0008006" key="3">
    <source>
        <dbReference type="Google" id="ProtNLM"/>
    </source>
</evidence>
<dbReference type="PANTHER" id="PTHR46830">
    <property type="entry name" value="TRANSFERASE, PUTATIVE-RELATED"/>
    <property type="match status" value="1"/>
</dbReference>
<gene>
    <name evidence="1" type="ORF">BV898_10913</name>
</gene>
<dbReference type="Proteomes" id="UP000192578">
    <property type="component" value="Unassembled WGS sequence"/>
</dbReference>
<protein>
    <recommendedName>
        <fullName evidence="3">Alpha-1,4-N-acetylglucosaminyltransferase</fullName>
    </recommendedName>
</protein>
<reference evidence="2" key="1">
    <citation type="submission" date="2017-01" db="EMBL/GenBank/DDBJ databases">
        <title>Comparative genomics of anhydrobiosis in the tardigrade Hypsibius dujardini.</title>
        <authorList>
            <person name="Yoshida Y."/>
            <person name="Koutsovoulos G."/>
            <person name="Laetsch D."/>
            <person name="Stevens L."/>
            <person name="Kumar S."/>
            <person name="Horikawa D."/>
            <person name="Ishino K."/>
            <person name="Komine S."/>
            <person name="Tomita M."/>
            <person name="Blaxter M."/>
            <person name="Arakawa K."/>
        </authorList>
    </citation>
    <scope>NUCLEOTIDE SEQUENCE [LARGE SCALE GENOMIC DNA]</scope>
    <source>
        <strain evidence="2">Z151</strain>
    </source>
</reference>
<accession>A0A1W0WI44</accession>
<evidence type="ECO:0000313" key="2">
    <source>
        <dbReference type="Proteomes" id="UP000192578"/>
    </source>
</evidence>
<proteinExistence type="predicted"/>
<dbReference type="EMBL" id="MTYJ01000097">
    <property type="protein sequence ID" value="OQV14881.1"/>
    <property type="molecule type" value="Genomic_DNA"/>
</dbReference>
<dbReference type="OrthoDB" id="409543at2759"/>
<dbReference type="AlphaFoldDB" id="A0A1W0WI44"/>
<sequence>MYSHLEHDGKHIHTDLTLNQTEIKRRLLEAQENSRAQRKLALHDAVKEDIIVHFIRLYSGYKPSDVKSVTFMECVSLLSVLKNLQPHRTLIHTNLPEFWPFANCAGIIKNWSGVEIVPVRRKFTMQGKRFFFIAHEADVMKFDALVEYGGLVLDFDVYIINGGKVRELMRTWPCFMCDEKAPFLLNAGFIGCRKGSRFPKLMLQRSYHEDFQPKLWLWNSGQMSFNLVAEDPSLVELVPGICNIPTEDRFNVLEHRDRYNWTDKIAYHTFYHDKTFTRAHLRKTNSSFGDLLNWILSDDRRLPGPMLKRRVRPF</sequence>
<dbReference type="Gene3D" id="3.90.550.20">
    <property type="match status" value="1"/>
</dbReference>
<evidence type="ECO:0000313" key="1">
    <source>
        <dbReference type="EMBL" id="OQV14881.1"/>
    </source>
</evidence>
<organism evidence="1 2">
    <name type="scientific">Hypsibius exemplaris</name>
    <name type="common">Freshwater tardigrade</name>
    <dbReference type="NCBI Taxonomy" id="2072580"/>
    <lineage>
        <taxon>Eukaryota</taxon>
        <taxon>Metazoa</taxon>
        <taxon>Ecdysozoa</taxon>
        <taxon>Tardigrada</taxon>
        <taxon>Eutardigrada</taxon>
        <taxon>Parachela</taxon>
        <taxon>Hypsibioidea</taxon>
        <taxon>Hypsibiidae</taxon>
        <taxon>Hypsibius</taxon>
    </lineage>
</organism>
<name>A0A1W0WI44_HYPEX</name>
<dbReference type="PANTHER" id="PTHR46830:SF1">
    <property type="entry name" value="ALPHA-1,4-N-ACETYLGLUCOSAMINYLTRANSFERASE"/>
    <property type="match status" value="1"/>
</dbReference>
<comment type="caution">
    <text evidence="1">The sequence shown here is derived from an EMBL/GenBank/DDBJ whole genome shotgun (WGS) entry which is preliminary data.</text>
</comment>